<protein>
    <recommendedName>
        <fullName evidence="1">2EXR domain-containing protein</fullName>
    </recommendedName>
</protein>
<dbReference type="Proteomes" id="UP001642482">
    <property type="component" value="Unassembled WGS sequence"/>
</dbReference>
<dbReference type="EMBL" id="CAWUHD010000089">
    <property type="protein sequence ID" value="CAK7229843.1"/>
    <property type="molecule type" value="Genomic_DNA"/>
</dbReference>
<feature type="domain" description="2EXR" evidence="1">
    <location>
        <begin position="48"/>
        <end position="115"/>
    </location>
</feature>
<dbReference type="PANTHER" id="PTHR35910:SF1">
    <property type="entry name" value="2EXR DOMAIN-CONTAINING PROTEIN"/>
    <property type="match status" value="1"/>
</dbReference>
<dbReference type="PANTHER" id="PTHR35910">
    <property type="entry name" value="2EXR DOMAIN-CONTAINING PROTEIN"/>
    <property type="match status" value="1"/>
</dbReference>
<comment type="caution">
    <text evidence="2">The sequence shown here is derived from an EMBL/GenBank/DDBJ whole genome shotgun (WGS) entry which is preliminary data.</text>
</comment>
<accession>A0ABP0CCT6</accession>
<dbReference type="Pfam" id="PF20150">
    <property type="entry name" value="2EXR"/>
    <property type="match status" value="1"/>
</dbReference>
<keyword evidence="3" id="KW-1185">Reference proteome</keyword>
<evidence type="ECO:0000313" key="3">
    <source>
        <dbReference type="Proteomes" id="UP001642482"/>
    </source>
</evidence>
<evidence type="ECO:0000313" key="2">
    <source>
        <dbReference type="EMBL" id="CAK7229843.1"/>
    </source>
</evidence>
<name>A0ABP0CCT6_9PEZI</name>
<dbReference type="InterPro" id="IPR045518">
    <property type="entry name" value="2EXR"/>
</dbReference>
<evidence type="ECO:0000259" key="1">
    <source>
        <dbReference type="Pfam" id="PF20150"/>
    </source>
</evidence>
<proteinExistence type="predicted"/>
<organism evidence="2 3">
    <name type="scientific">Sporothrix eucalyptigena</name>
    <dbReference type="NCBI Taxonomy" id="1812306"/>
    <lineage>
        <taxon>Eukaryota</taxon>
        <taxon>Fungi</taxon>
        <taxon>Dikarya</taxon>
        <taxon>Ascomycota</taxon>
        <taxon>Pezizomycotina</taxon>
        <taxon>Sordariomycetes</taxon>
        <taxon>Sordariomycetidae</taxon>
        <taxon>Ophiostomatales</taxon>
        <taxon>Ophiostomataceae</taxon>
        <taxon>Sporothrix</taxon>
    </lineage>
</organism>
<sequence>MANPTRDHADRISKEMYNIYRVAGWLEAFYQNVHNYKHALAKYTDAQFHLFPMLPPELRFKIWQTAANAPECKHFYKAHNIPLDGQEPASFFRPDHGLWTACKESRQEVTRVYKATRAHVEEKGCAEDWGRPFEQHYRWLKDFTIYCKDIWRKLKAQRRRIHRLAKCVQEMEDAYLNLEHPTKGIRQAGTTSLKIKALSKLVPFKQIDRTCGRLQHGFIDPNKKMTKEFEKQLSKTHFGISM</sequence>
<reference evidence="2 3" key="1">
    <citation type="submission" date="2024-01" db="EMBL/GenBank/DDBJ databases">
        <authorList>
            <person name="Allen C."/>
            <person name="Tagirdzhanova G."/>
        </authorList>
    </citation>
    <scope>NUCLEOTIDE SEQUENCE [LARGE SCALE GENOMIC DNA]</scope>
</reference>
<gene>
    <name evidence="2" type="ORF">SEUCBS140593_007381</name>
</gene>